<dbReference type="OrthoDB" id="655030at2759"/>
<comment type="similarity">
    <text evidence="1">Belongs to the paxM FAD-dependent monooxygenase family.</text>
</comment>
<dbReference type="Proteomes" id="UP000807716">
    <property type="component" value="Unassembled WGS sequence"/>
</dbReference>
<dbReference type="SUPFAM" id="SSF51905">
    <property type="entry name" value="FAD/NAD(P)-binding domain"/>
    <property type="match status" value="1"/>
</dbReference>
<evidence type="ECO:0000259" key="6">
    <source>
        <dbReference type="Pfam" id="PF01494"/>
    </source>
</evidence>
<sequence length="445" mass="49759">MHVLIVGAGLGGIMLANLLEKAGISYLIIEKAQKVKPLGSAMSLGSTISPVFKQLGLYDELLAMSYPCRRAYGHGVSSKNEDYQFVKERYGDFVQIVERPKLYELLCRQIPKEKILFGTKVRGFHQNDEGVTLRTVDNMTYHGDVLVGADGAYSVIRQELYKQLQAKDKLPKEDDTIPPYNTCCLVGVTNPMPEDTIIVPEDESRLDSVMYKSSPYFTAFFTQPNRRVFWMVVKQVDDFQTRDEESVKSGEWGPEGAQAMIEEVGELMSPFGKPLSVYIENTAQDGISKVTLEEKLYKTWHSGRTALLGDACHKYFPAAGQGAVSAMLDAVVLANVLEACATSQIEDVQRCLDAYKDERFPAAKLAHKSSYRLGQLLKRTVLGDTFRFMMKFLPRSLIISQFDHMYTLRPQVSFLPFVSASGKIKPAPQRSYDHLRAPASSSVSV</sequence>
<evidence type="ECO:0000256" key="2">
    <source>
        <dbReference type="ARBA" id="ARBA00022630"/>
    </source>
</evidence>
<keyword evidence="4" id="KW-0560">Oxidoreductase</keyword>
<dbReference type="PANTHER" id="PTHR47356">
    <property type="entry name" value="FAD-DEPENDENT MONOOXYGENASE ASQG-RELATED"/>
    <property type="match status" value="1"/>
</dbReference>
<evidence type="ECO:0000313" key="7">
    <source>
        <dbReference type="EMBL" id="KAG0259686.1"/>
    </source>
</evidence>
<dbReference type="InterPro" id="IPR036188">
    <property type="entry name" value="FAD/NAD-bd_sf"/>
</dbReference>
<evidence type="ECO:0000256" key="1">
    <source>
        <dbReference type="ARBA" id="ARBA00007992"/>
    </source>
</evidence>
<accession>A0A9P6Q6R8</accession>
<organism evidence="7 8">
    <name type="scientific">Actinomortierella ambigua</name>
    <dbReference type="NCBI Taxonomy" id="1343610"/>
    <lineage>
        <taxon>Eukaryota</taxon>
        <taxon>Fungi</taxon>
        <taxon>Fungi incertae sedis</taxon>
        <taxon>Mucoromycota</taxon>
        <taxon>Mortierellomycotina</taxon>
        <taxon>Mortierellomycetes</taxon>
        <taxon>Mortierellales</taxon>
        <taxon>Mortierellaceae</taxon>
        <taxon>Actinomortierella</taxon>
    </lineage>
</organism>
<dbReference type="GO" id="GO:0071949">
    <property type="term" value="F:FAD binding"/>
    <property type="evidence" value="ECO:0007669"/>
    <property type="project" value="InterPro"/>
</dbReference>
<evidence type="ECO:0000313" key="8">
    <source>
        <dbReference type="Proteomes" id="UP000807716"/>
    </source>
</evidence>
<dbReference type="GO" id="GO:0004497">
    <property type="term" value="F:monooxygenase activity"/>
    <property type="evidence" value="ECO:0007669"/>
    <property type="project" value="InterPro"/>
</dbReference>
<dbReference type="Pfam" id="PF01494">
    <property type="entry name" value="FAD_binding_3"/>
    <property type="match status" value="2"/>
</dbReference>
<reference evidence="7" key="1">
    <citation type="journal article" date="2020" name="Fungal Divers.">
        <title>Resolving the Mortierellaceae phylogeny through synthesis of multi-gene phylogenetics and phylogenomics.</title>
        <authorList>
            <person name="Vandepol N."/>
            <person name="Liber J."/>
            <person name="Desiro A."/>
            <person name="Na H."/>
            <person name="Kennedy M."/>
            <person name="Barry K."/>
            <person name="Grigoriev I.V."/>
            <person name="Miller A.N."/>
            <person name="O'Donnell K."/>
            <person name="Stajich J.E."/>
            <person name="Bonito G."/>
        </authorList>
    </citation>
    <scope>NUCLEOTIDE SEQUENCE</scope>
    <source>
        <strain evidence="7">BC1065</strain>
    </source>
</reference>
<gene>
    <name evidence="7" type="ORF">DFQ27_003934</name>
</gene>
<name>A0A9P6Q6R8_9FUNG</name>
<dbReference type="PRINTS" id="PR00420">
    <property type="entry name" value="RNGMNOXGNASE"/>
</dbReference>
<feature type="domain" description="FAD-binding" evidence="6">
    <location>
        <begin position="285"/>
        <end position="366"/>
    </location>
</feature>
<keyword evidence="8" id="KW-1185">Reference proteome</keyword>
<comment type="caution">
    <text evidence="7">The sequence shown here is derived from an EMBL/GenBank/DDBJ whole genome shotgun (WGS) entry which is preliminary data.</text>
</comment>
<feature type="region of interest" description="Disordered" evidence="5">
    <location>
        <begin position="426"/>
        <end position="445"/>
    </location>
</feature>
<dbReference type="InterPro" id="IPR050562">
    <property type="entry name" value="FAD_mOase_fung"/>
</dbReference>
<dbReference type="PANTHER" id="PTHR47356:SF2">
    <property type="entry name" value="FAD-BINDING DOMAIN-CONTAINING PROTEIN-RELATED"/>
    <property type="match status" value="1"/>
</dbReference>
<dbReference type="Gene3D" id="3.50.50.60">
    <property type="entry name" value="FAD/NAD(P)-binding domain"/>
    <property type="match status" value="1"/>
</dbReference>
<evidence type="ECO:0000256" key="5">
    <source>
        <dbReference type="SAM" id="MobiDB-lite"/>
    </source>
</evidence>
<dbReference type="EMBL" id="JAAAJB010000275">
    <property type="protein sequence ID" value="KAG0259686.1"/>
    <property type="molecule type" value="Genomic_DNA"/>
</dbReference>
<feature type="domain" description="FAD-binding" evidence="6">
    <location>
        <begin position="2"/>
        <end position="169"/>
    </location>
</feature>
<evidence type="ECO:0000256" key="4">
    <source>
        <dbReference type="ARBA" id="ARBA00023002"/>
    </source>
</evidence>
<evidence type="ECO:0000256" key="3">
    <source>
        <dbReference type="ARBA" id="ARBA00022827"/>
    </source>
</evidence>
<dbReference type="AlphaFoldDB" id="A0A9P6Q6R8"/>
<protein>
    <recommendedName>
        <fullName evidence="6">FAD-binding domain-containing protein</fullName>
    </recommendedName>
</protein>
<proteinExistence type="inferred from homology"/>
<keyword evidence="2" id="KW-0285">Flavoprotein</keyword>
<keyword evidence="3" id="KW-0274">FAD</keyword>
<dbReference type="InterPro" id="IPR002938">
    <property type="entry name" value="FAD-bd"/>
</dbReference>